<gene>
    <name evidence="1" type="ORF">ECLFYP2_00537</name>
</gene>
<reference evidence="1" key="1">
    <citation type="submission" date="2019-11" db="EMBL/GenBank/DDBJ databases">
        <authorList>
            <person name="Feng L."/>
        </authorList>
    </citation>
    <scope>NUCLEOTIDE SEQUENCE</scope>
    <source>
        <strain evidence="1">ECasseliflavusLFYP2</strain>
    </source>
</reference>
<dbReference type="AlphaFoldDB" id="A0A6N3FRN6"/>
<dbReference type="EMBL" id="CACRTX010000016">
    <property type="protein sequence ID" value="VYU55157.1"/>
    <property type="molecule type" value="Genomic_DNA"/>
</dbReference>
<dbReference type="Gene3D" id="3.30.420.40">
    <property type="match status" value="2"/>
</dbReference>
<protein>
    <submittedName>
        <fullName evidence="1">Competence protein A</fullName>
    </submittedName>
</protein>
<evidence type="ECO:0000313" key="1">
    <source>
        <dbReference type="EMBL" id="VYU55157.1"/>
    </source>
</evidence>
<proteinExistence type="predicted"/>
<organism evidence="1">
    <name type="scientific">Enterococcus casseliflavus</name>
    <name type="common">Enterococcus flavescens</name>
    <dbReference type="NCBI Taxonomy" id="37734"/>
    <lineage>
        <taxon>Bacteria</taxon>
        <taxon>Bacillati</taxon>
        <taxon>Bacillota</taxon>
        <taxon>Bacilli</taxon>
        <taxon>Lactobacillales</taxon>
        <taxon>Enterococcaceae</taxon>
        <taxon>Enterococcus</taxon>
    </lineage>
</organism>
<sequence length="348" mass="39618">MFGKKTIPRLVGIDIQKNCIRYCTKKGDRLKYGELVVNGTIFKDDKLRNPDSLEAAFNEIAKRLGLRTMSVVITALNSRLLIKQIPIGKMNSEKEIREYLYFELGESISLPFENPIFDLLILGKGNKQKVPKEKKKRANKKEEKAEPQAVVIQRNRFTINGNVPVVVTSEPILIQLGDTLKKGGHQLMGVDCSFLAYSRMFQRQINWSENFVLVELDAGIANITFFEELVPTYLQYEDYNQANWKYIEKAQSVQVNFRESAEIQALEGLAETLNSVIAYYYQEISPDCELKKIYLVGGHPMLRKEVQEIFHDVSSLPVKTISAKVSETSKKKIPDRYVLAAGLATKEV</sequence>
<name>A0A6N3FRN6_ENTCA</name>
<dbReference type="RefSeq" id="WP_413128785.1">
    <property type="nucleotide sequence ID" value="NZ_CACRTX010000016.1"/>
</dbReference>
<accession>A0A6N3FRN6</accession>
<dbReference type="Gene3D" id="3.30.1490.300">
    <property type="match status" value="1"/>
</dbReference>